<accession>A0A9P8UVW6</accession>
<dbReference type="AlphaFoldDB" id="A0A9P8UVW6"/>
<comment type="similarity">
    <text evidence="2">Belongs to the PER33/POM33 family.</text>
</comment>
<reference evidence="7" key="1">
    <citation type="journal article" date="2021" name="Nat. Commun.">
        <title>Genetic determinants of endophytism in the Arabidopsis root mycobiome.</title>
        <authorList>
            <person name="Mesny F."/>
            <person name="Miyauchi S."/>
            <person name="Thiergart T."/>
            <person name="Pickel B."/>
            <person name="Atanasova L."/>
            <person name="Karlsson M."/>
            <person name="Huettel B."/>
            <person name="Barry K.W."/>
            <person name="Haridas S."/>
            <person name="Chen C."/>
            <person name="Bauer D."/>
            <person name="Andreopoulos W."/>
            <person name="Pangilinan J."/>
            <person name="LaButti K."/>
            <person name="Riley R."/>
            <person name="Lipzen A."/>
            <person name="Clum A."/>
            <person name="Drula E."/>
            <person name="Henrissat B."/>
            <person name="Kohler A."/>
            <person name="Grigoriev I.V."/>
            <person name="Martin F.M."/>
            <person name="Hacquard S."/>
        </authorList>
    </citation>
    <scope>NUCLEOTIDE SEQUENCE</scope>
    <source>
        <strain evidence="7">MPI-SDFR-AT-0073</strain>
    </source>
</reference>
<comment type="subcellular location">
    <subcellularLocation>
        <location evidence="1">Membrane</location>
        <topology evidence="1">Multi-pass membrane protein</topology>
    </subcellularLocation>
</comment>
<feature type="transmembrane region" description="Helical" evidence="6">
    <location>
        <begin position="24"/>
        <end position="45"/>
    </location>
</feature>
<dbReference type="EMBL" id="JAGPXC010000001">
    <property type="protein sequence ID" value="KAH6659307.1"/>
    <property type="molecule type" value="Genomic_DNA"/>
</dbReference>
<comment type="caution">
    <text evidence="7">The sequence shown here is derived from an EMBL/GenBank/DDBJ whole genome shotgun (WGS) entry which is preliminary data.</text>
</comment>
<dbReference type="GO" id="GO:0016020">
    <property type="term" value="C:membrane"/>
    <property type="evidence" value="ECO:0007669"/>
    <property type="project" value="UniProtKB-SubCell"/>
</dbReference>
<evidence type="ECO:0000256" key="5">
    <source>
        <dbReference type="ARBA" id="ARBA00023136"/>
    </source>
</evidence>
<feature type="transmembrane region" description="Helical" evidence="6">
    <location>
        <begin position="57"/>
        <end position="77"/>
    </location>
</feature>
<evidence type="ECO:0000256" key="4">
    <source>
        <dbReference type="ARBA" id="ARBA00022989"/>
    </source>
</evidence>
<dbReference type="OrthoDB" id="5581259at2759"/>
<keyword evidence="8" id="KW-1185">Reference proteome</keyword>
<organism evidence="7 8">
    <name type="scientific">Truncatella angustata</name>
    <dbReference type="NCBI Taxonomy" id="152316"/>
    <lineage>
        <taxon>Eukaryota</taxon>
        <taxon>Fungi</taxon>
        <taxon>Dikarya</taxon>
        <taxon>Ascomycota</taxon>
        <taxon>Pezizomycotina</taxon>
        <taxon>Sordariomycetes</taxon>
        <taxon>Xylariomycetidae</taxon>
        <taxon>Amphisphaeriales</taxon>
        <taxon>Sporocadaceae</taxon>
        <taxon>Truncatella</taxon>
    </lineage>
</organism>
<evidence type="ECO:0000313" key="8">
    <source>
        <dbReference type="Proteomes" id="UP000758603"/>
    </source>
</evidence>
<sequence>MAPPPPSNLPLQERILALAKTLQFGWFSGHLVLLLCILRYSLSWIRFNYYSKTAQTCYRLSFIAAAVTYGIVIYKTFRAKQKVGAKYPTSALGLLSDENVQYFAMALVWLFTPQYPLALLPYGIYSVFHVATYTRANVIPTVAPAQAGPAGSAPGTKSSSPIGEAIGNFVKTYYDMSMSVVSGLEILLWVRLLLAAVLFQRRSWILLALYTAFLRARFAQSSHVQGTVTQFGARVDSAVGQQNTPPVARQVWDGLKGGARQFHDITDLSRYTNGATVPKKTS</sequence>
<evidence type="ECO:0000313" key="7">
    <source>
        <dbReference type="EMBL" id="KAH6659307.1"/>
    </source>
</evidence>
<dbReference type="PANTHER" id="PTHR12703">
    <property type="entry name" value="TRANSMEMBRANE PROTEIN 33"/>
    <property type="match status" value="1"/>
</dbReference>
<dbReference type="RefSeq" id="XP_045963438.1">
    <property type="nucleotide sequence ID" value="XM_046106187.1"/>
</dbReference>
<evidence type="ECO:0000256" key="3">
    <source>
        <dbReference type="ARBA" id="ARBA00022692"/>
    </source>
</evidence>
<keyword evidence="5 6" id="KW-0472">Membrane</keyword>
<dbReference type="GO" id="GO:0071786">
    <property type="term" value="P:endoplasmic reticulum tubular network organization"/>
    <property type="evidence" value="ECO:0007669"/>
    <property type="project" value="TreeGrafter"/>
</dbReference>
<feature type="transmembrane region" description="Helical" evidence="6">
    <location>
        <begin position="178"/>
        <end position="199"/>
    </location>
</feature>
<evidence type="ECO:0008006" key="9">
    <source>
        <dbReference type="Google" id="ProtNLM"/>
    </source>
</evidence>
<dbReference type="InterPro" id="IPR051645">
    <property type="entry name" value="PER33/POM33_regulator"/>
</dbReference>
<dbReference type="Proteomes" id="UP000758603">
    <property type="component" value="Unassembled WGS sequence"/>
</dbReference>
<evidence type="ECO:0000256" key="1">
    <source>
        <dbReference type="ARBA" id="ARBA00004141"/>
    </source>
</evidence>
<dbReference type="PANTHER" id="PTHR12703:SF4">
    <property type="entry name" value="TRANSMEMBRANE PROTEIN 33"/>
    <property type="match status" value="1"/>
</dbReference>
<evidence type="ECO:0000256" key="2">
    <source>
        <dbReference type="ARBA" id="ARBA00007322"/>
    </source>
</evidence>
<keyword evidence="4 6" id="KW-1133">Transmembrane helix</keyword>
<dbReference type="GO" id="GO:0061024">
    <property type="term" value="P:membrane organization"/>
    <property type="evidence" value="ECO:0007669"/>
    <property type="project" value="TreeGrafter"/>
</dbReference>
<gene>
    <name evidence="7" type="ORF">BKA67DRAFT_652546</name>
</gene>
<dbReference type="Pfam" id="PF03661">
    <property type="entry name" value="TMEM33_Pom33"/>
    <property type="match status" value="1"/>
</dbReference>
<dbReference type="InterPro" id="IPR005344">
    <property type="entry name" value="TMEM33/Pom33"/>
</dbReference>
<protein>
    <recommendedName>
        <fullName evidence="9">Nucleoporin POM33</fullName>
    </recommendedName>
</protein>
<dbReference type="GO" id="GO:0005783">
    <property type="term" value="C:endoplasmic reticulum"/>
    <property type="evidence" value="ECO:0007669"/>
    <property type="project" value="TreeGrafter"/>
</dbReference>
<dbReference type="GeneID" id="70135078"/>
<keyword evidence="3 6" id="KW-0812">Transmembrane</keyword>
<proteinExistence type="inferred from homology"/>
<name>A0A9P8UVW6_9PEZI</name>
<evidence type="ECO:0000256" key="6">
    <source>
        <dbReference type="SAM" id="Phobius"/>
    </source>
</evidence>